<dbReference type="InterPro" id="IPR017871">
    <property type="entry name" value="ABC_transporter-like_CS"/>
</dbReference>
<accession>A0A7Z2ZP08</accession>
<feature type="domain" description="ABC transporter" evidence="5">
    <location>
        <begin position="12"/>
        <end position="264"/>
    </location>
</feature>
<dbReference type="CDD" id="cd03257">
    <property type="entry name" value="ABC_NikE_OppD_transporters"/>
    <property type="match status" value="1"/>
</dbReference>
<dbReference type="NCBIfam" id="TIGR01727">
    <property type="entry name" value="oligo_HPY"/>
    <property type="match status" value="1"/>
</dbReference>
<keyword evidence="2" id="KW-0813">Transport</keyword>
<dbReference type="RefSeq" id="WP_169282624.1">
    <property type="nucleotide sequence ID" value="NZ_CP051680.1"/>
</dbReference>
<organism evidence="6 7">
    <name type="scientific">Cohnella herbarum</name>
    <dbReference type="NCBI Taxonomy" id="2728023"/>
    <lineage>
        <taxon>Bacteria</taxon>
        <taxon>Bacillati</taxon>
        <taxon>Bacillota</taxon>
        <taxon>Bacilli</taxon>
        <taxon>Bacillales</taxon>
        <taxon>Paenibacillaceae</taxon>
        <taxon>Cohnella</taxon>
    </lineage>
</organism>
<dbReference type="EMBL" id="CP051680">
    <property type="protein sequence ID" value="QJD86375.1"/>
    <property type="molecule type" value="Genomic_DNA"/>
</dbReference>
<dbReference type="GO" id="GO:0055085">
    <property type="term" value="P:transmembrane transport"/>
    <property type="evidence" value="ECO:0007669"/>
    <property type="project" value="UniProtKB-ARBA"/>
</dbReference>
<keyword evidence="7" id="KW-1185">Reference proteome</keyword>
<evidence type="ECO:0000259" key="5">
    <source>
        <dbReference type="PROSITE" id="PS50893"/>
    </source>
</evidence>
<evidence type="ECO:0000256" key="4">
    <source>
        <dbReference type="ARBA" id="ARBA00022840"/>
    </source>
</evidence>
<evidence type="ECO:0000256" key="2">
    <source>
        <dbReference type="ARBA" id="ARBA00022448"/>
    </source>
</evidence>
<dbReference type="GO" id="GO:0005524">
    <property type="term" value="F:ATP binding"/>
    <property type="evidence" value="ECO:0007669"/>
    <property type="project" value="UniProtKB-KW"/>
</dbReference>
<dbReference type="KEGG" id="cheb:HH215_26560"/>
<sequence length="332" mass="37341">MGNVEKADRPILEVNALQKKFPVHGSFGKLFGTKTYVNAVTNVSFRLYPGETYGLVGESGSGKSTTGRAILGLTPPTSGQVLYQDQDLAKMSGNELRKFRKDIQFVFQDPFSSLNPRKRIGPILEEPLLIHKMGNKEQRREQVFRILDIVGLQPEHYFRYPHEFSGGQRQRVGLARALIMNPKIIICDEPVSALDVSIQSQILNILKGLQKELRLTLLFITHDISVVRYISDRIGIMYLGTIVEEALTDDLFQQPLHPYTQALFSAVPDFTRNRLSERVILKGEIPSPLSPPTGCVFHTRCPYATDICKAEVPILREVKPQQRVACHLVTSS</sequence>
<dbReference type="AlphaFoldDB" id="A0A7Z2ZP08"/>
<evidence type="ECO:0000313" key="7">
    <source>
        <dbReference type="Proteomes" id="UP000502248"/>
    </source>
</evidence>
<evidence type="ECO:0000256" key="1">
    <source>
        <dbReference type="ARBA" id="ARBA00005417"/>
    </source>
</evidence>
<protein>
    <submittedName>
        <fullName evidence="6">Dipeptide ABC transporter ATP-binding protein</fullName>
    </submittedName>
</protein>
<dbReference type="InterPro" id="IPR050319">
    <property type="entry name" value="ABC_transp_ATP-bind"/>
</dbReference>
<dbReference type="PROSITE" id="PS00211">
    <property type="entry name" value="ABC_TRANSPORTER_1"/>
    <property type="match status" value="1"/>
</dbReference>
<dbReference type="InterPro" id="IPR013563">
    <property type="entry name" value="Oligopep_ABC_C"/>
</dbReference>
<keyword evidence="4 6" id="KW-0067">ATP-binding</keyword>
<dbReference type="GO" id="GO:0015833">
    <property type="term" value="P:peptide transport"/>
    <property type="evidence" value="ECO:0007669"/>
    <property type="project" value="InterPro"/>
</dbReference>
<dbReference type="Proteomes" id="UP000502248">
    <property type="component" value="Chromosome"/>
</dbReference>
<proteinExistence type="inferred from homology"/>
<dbReference type="InterPro" id="IPR027417">
    <property type="entry name" value="P-loop_NTPase"/>
</dbReference>
<evidence type="ECO:0000313" key="6">
    <source>
        <dbReference type="EMBL" id="QJD86375.1"/>
    </source>
</evidence>
<dbReference type="InterPro" id="IPR003439">
    <property type="entry name" value="ABC_transporter-like_ATP-bd"/>
</dbReference>
<dbReference type="Pfam" id="PF00005">
    <property type="entry name" value="ABC_tran"/>
    <property type="match status" value="1"/>
</dbReference>
<name>A0A7Z2ZP08_9BACL</name>
<dbReference type="InterPro" id="IPR003593">
    <property type="entry name" value="AAA+_ATPase"/>
</dbReference>
<dbReference type="SMART" id="SM00382">
    <property type="entry name" value="AAA"/>
    <property type="match status" value="1"/>
</dbReference>
<evidence type="ECO:0000256" key="3">
    <source>
        <dbReference type="ARBA" id="ARBA00022741"/>
    </source>
</evidence>
<dbReference type="PANTHER" id="PTHR43776:SF8">
    <property type="entry name" value="ABC TRANSPORTER, ATP-BINDING PROTEIN"/>
    <property type="match status" value="1"/>
</dbReference>
<gene>
    <name evidence="6" type="ORF">HH215_26560</name>
</gene>
<dbReference type="SUPFAM" id="SSF52540">
    <property type="entry name" value="P-loop containing nucleoside triphosphate hydrolases"/>
    <property type="match status" value="1"/>
</dbReference>
<reference evidence="6 7" key="1">
    <citation type="submission" date="2020-04" db="EMBL/GenBank/DDBJ databases">
        <title>Genome sequencing of novel species.</title>
        <authorList>
            <person name="Heo J."/>
            <person name="Kim S.-J."/>
            <person name="Kim J.-S."/>
            <person name="Hong S.-B."/>
            <person name="Kwon S.-W."/>
        </authorList>
    </citation>
    <scope>NUCLEOTIDE SEQUENCE [LARGE SCALE GENOMIC DNA]</scope>
    <source>
        <strain evidence="6 7">MFER-1</strain>
    </source>
</reference>
<keyword evidence="3" id="KW-0547">Nucleotide-binding</keyword>
<dbReference type="GO" id="GO:0016887">
    <property type="term" value="F:ATP hydrolysis activity"/>
    <property type="evidence" value="ECO:0007669"/>
    <property type="project" value="InterPro"/>
</dbReference>
<dbReference type="PROSITE" id="PS50893">
    <property type="entry name" value="ABC_TRANSPORTER_2"/>
    <property type="match status" value="1"/>
</dbReference>
<comment type="similarity">
    <text evidence="1">Belongs to the ABC transporter superfamily.</text>
</comment>
<dbReference type="NCBIfam" id="NF008453">
    <property type="entry name" value="PRK11308.1"/>
    <property type="match status" value="1"/>
</dbReference>
<dbReference type="Gene3D" id="3.40.50.300">
    <property type="entry name" value="P-loop containing nucleotide triphosphate hydrolases"/>
    <property type="match status" value="1"/>
</dbReference>
<dbReference type="FunFam" id="3.40.50.300:FF:000016">
    <property type="entry name" value="Oligopeptide ABC transporter ATP-binding component"/>
    <property type="match status" value="1"/>
</dbReference>
<dbReference type="Pfam" id="PF08352">
    <property type="entry name" value="oligo_HPY"/>
    <property type="match status" value="1"/>
</dbReference>
<dbReference type="PANTHER" id="PTHR43776">
    <property type="entry name" value="TRANSPORT ATP-BINDING PROTEIN"/>
    <property type="match status" value="1"/>
</dbReference>